<comment type="cofactor">
    <cofactor evidence="3">
        <name>Mn(2+)</name>
        <dbReference type="ChEBI" id="CHEBI:29035"/>
    </cofactor>
    <text evidence="3">The Mn(2+) ion enhances activity.</text>
</comment>
<dbReference type="InterPro" id="IPR036264">
    <property type="entry name" value="Bact_exopeptidase_dim_dom"/>
</dbReference>
<evidence type="ECO:0000313" key="5">
    <source>
        <dbReference type="EMBL" id="HIW11685.1"/>
    </source>
</evidence>
<organism evidence="5 6">
    <name type="scientific">Candidatus Salinicoccus stercoripullorum</name>
    <dbReference type="NCBI Taxonomy" id="2838756"/>
    <lineage>
        <taxon>Bacteria</taxon>
        <taxon>Bacillati</taxon>
        <taxon>Bacillota</taxon>
        <taxon>Bacilli</taxon>
        <taxon>Bacillales</taxon>
        <taxon>Staphylococcaceae</taxon>
        <taxon>Salinicoccus</taxon>
    </lineage>
</organism>
<dbReference type="PANTHER" id="PTHR11014">
    <property type="entry name" value="PEPTIDASE M20 FAMILY MEMBER"/>
    <property type="match status" value="1"/>
</dbReference>
<feature type="binding site" evidence="3">
    <location>
        <position position="366"/>
    </location>
    <ligand>
        <name>Mn(2+)</name>
        <dbReference type="ChEBI" id="CHEBI:29035"/>
        <label>2</label>
    </ligand>
</feature>
<evidence type="ECO:0000256" key="2">
    <source>
        <dbReference type="ARBA" id="ARBA00022801"/>
    </source>
</evidence>
<reference evidence="5" key="1">
    <citation type="journal article" date="2021" name="PeerJ">
        <title>Extensive microbial diversity within the chicken gut microbiome revealed by metagenomics and culture.</title>
        <authorList>
            <person name="Gilroy R."/>
            <person name="Ravi A."/>
            <person name="Getino M."/>
            <person name="Pursley I."/>
            <person name="Horton D.L."/>
            <person name="Alikhan N.F."/>
            <person name="Baker D."/>
            <person name="Gharbi K."/>
            <person name="Hall N."/>
            <person name="Watson M."/>
            <person name="Adriaenssens E.M."/>
            <person name="Foster-Nyarko E."/>
            <person name="Jarju S."/>
            <person name="Secka A."/>
            <person name="Antonio M."/>
            <person name="Oren A."/>
            <person name="Chaudhuri R.R."/>
            <person name="La Ragione R."/>
            <person name="Hildebrand F."/>
            <person name="Pallen M.J."/>
        </authorList>
    </citation>
    <scope>NUCLEOTIDE SEQUENCE</scope>
    <source>
        <strain evidence="5">ChiHjej13B12-752</strain>
    </source>
</reference>
<feature type="binding site" evidence="3">
    <location>
        <position position="167"/>
    </location>
    <ligand>
        <name>Mn(2+)</name>
        <dbReference type="ChEBI" id="CHEBI:29035"/>
        <label>2</label>
    </ligand>
</feature>
<comment type="caution">
    <text evidence="5">The sequence shown here is derived from an EMBL/GenBank/DDBJ whole genome shotgun (WGS) entry which is preliminary data.</text>
</comment>
<feature type="domain" description="Peptidase M20 dimerisation" evidence="4">
    <location>
        <begin position="190"/>
        <end position="285"/>
    </location>
</feature>
<dbReference type="Pfam" id="PF01546">
    <property type="entry name" value="Peptidase_M20"/>
    <property type="match status" value="1"/>
</dbReference>
<evidence type="ECO:0000259" key="4">
    <source>
        <dbReference type="Pfam" id="PF07687"/>
    </source>
</evidence>
<dbReference type="Gene3D" id="3.30.70.360">
    <property type="match status" value="1"/>
</dbReference>
<dbReference type="PIRSF" id="PIRSF005962">
    <property type="entry name" value="Pept_M20D_amidohydro"/>
    <property type="match status" value="1"/>
</dbReference>
<dbReference type="NCBIfam" id="TIGR01891">
    <property type="entry name" value="amidohydrolases"/>
    <property type="match status" value="1"/>
</dbReference>
<feature type="binding site" evidence="3">
    <location>
        <position position="106"/>
    </location>
    <ligand>
        <name>Mn(2+)</name>
        <dbReference type="ChEBI" id="CHEBI:29035"/>
        <label>2</label>
    </ligand>
</feature>
<dbReference type="EMBL" id="DXHR01000003">
    <property type="protein sequence ID" value="HIW11685.1"/>
    <property type="molecule type" value="Genomic_DNA"/>
</dbReference>
<dbReference type="Proteomes" id="UP000823989">
    <property type="component" value="Unassembled WGS sequence"/>
</dbReference>
<dbReference type="GO" id="GO:0019877">
    <property type="term" value="P:diaminopimelate biosynthetic process"/>
    <property type="evidence" value="ECO:0007669"/>
    <property type="project" value="UniProtKB-ARBA"/>
</dbReference>
<keyword evidence="3" id="KW-0464">Manganese</keyword>
<dbReference type="SUPFAM" id="SSF53187">
    <property type="entry name" value="Zn-dependent exopeptidases"/>
    <property type="match status" value="1"/>
</dbReference>
<comment type="similarity">
    <text evidence="1">Belongs to the peptidase M20 family.</text>
</comment>
<evidence type="ECO:0000256" key="1">
    <source>
        <dbReference type="ARBA" id="ARBA00006153"/>
    </source>
</evidence>
<keyword evidence="2" id="KW-0378">Hydrolase</keyword>
<accession>A0A9D1QGB3</accession>
<dbReference type="PANTHER" id="PTHR11014:SF63">
    <property type="entry name" value="METALLOPEPTIDASE, PUTATIVE (AFU_ORTHOLOGUE AFUA_6G09600)-RELATED"/>
    <property type="match status" value="1"/>
</dbReference>
<dbReference type="Pfam" id="PF07687">
    <property type="entry name" value="M20_dimer"/>
    <property type="match status" value="1"/>
</dbReference>
<dbReference type="Gene3D" id="3.40.630.10">
    <property type="entry name" value="Zn peptidases"/>
    <property type="match status" value="1"/>
</dbReference>
<feature type="binding site" evidence="3">
    <location>
        <position position="108"/>
    </location>
    <ligand>
        <name>Mn(2+)</name>
        <dbReference type="ChEBI" id="CHEBI:29035"/>
        <label>2</label>
    </ligand>
</feature>
<evidence type="ECO:0000256" key="3">
    <source>
        <dbReference type="PIRSR" id="PIRSR005962-1"/>
    </source>
</evidence>
<dbReference type="AlphaFoldDB" id="A0A9D1QGB3"/>
<evidence type="ECO:0000313" key="6">
    <source>
        <dbReference type="Proteomes" id="UP000823989"/>
    </source>
</evidence>
<dbReference type="GO" id="GO:0050118">
    <property type="term" value="F:N-acetyldiaminopimelate deacetylase activity"/>
    <property type="evidence" value="ECO:0007669"/>
    <property type="project" value="UniProtKB-ARBA"/>
</dbReference>
<gene>
    <name evidence="5" type="ORF">H9891_00765</name>
</gene>
<dbReference type="InterPro" id="IPR017439">
    <property type="entry name" value="Amidohydrolase"/>
</dbReference>
<dbReference type="InterPro" id="IPR002933">
    <property type="entry name" value="Peptidase_M20"/>
</dbReference>
<sequence length="399" mass="43658">MINLQEILFKRLEDLYPEMVAFRRDLHMNPELSHHEVETPEKVASFLRELGLDVRTEVGGRGVVGKLVGGKPGSTVALRADFDALPIKDEKDVPYRSQVDGVMHACGHDVHTSGLLHVAKVLSEHREELPGTIVFIHQFAEEVIPGGAKFMVGDGCLDGVDAVFGAHVSSTDPPGFVGYREGPVMANGDTFEITIHGKGGHAANPHLAVDPLAIGGQVMTSLQQIASRQTDPLKSAVVTVASFNGGDSFNVIPDTANIRGTVRTFEPEVRDLVEKSIKSIAESTCEGLGARAEVEYVRGYPAVVNDPEETKRLRRVAESIYGEDNVAEIPPMMGMEDFAYYVKEKPGSFVWVGGAMPDEKDVYPHHHPKFDVDEEAMLYIGRLFIATVLDYMENPGNRK</sequence>
<proteinExistence type="inferred from homology"/>
<keyword evidence="3" id="KW-0479">Metal-binding</keyword>
<feature type="binding site" evidence="3">
    <location>
        <position position="142"/>
    </location>
    <ligand>
        <name>Mn(2+)</name>
        <dbReference type="ChEBI" id="CHEBI:29035"/>
        <label>2</label>
    </ligand>
</feature>
<name>A0A9D1QGB3_9STAP</name>
<dbReference type="InterPro" id="IPR011650">
    <property type="entry name" value="Peptidase_M20_dimer"/>
</dbReference>
<protein>
    <submittedName>
        <fullName evidence="5">Amidohydrolase</fullName>
    </submittedName>
</protein>
<dbReference type="FunFam" id="3.30.70.360:FF:000001">
    <property type="entry name" value="N-acetyldiaminopimelate deacetylase"/>
    <property type="match status" value="1"/>
</dbReference>
<dbReference type="SUPFAM" id="SSF55031">
    <property type="entry name" value="Bacterial exopeptidase dimerisation domain"/>
    <property type="match status" value="1"/>
</dbReference>
<dbReference type="GO" id="GO:0046872">
    <property type="term" value="F:metal ion binding"/>
    <property type="evidence" value="ECO:0007669"/>
    <property type="project" value="UniProtKB-KW"/>
</dbReference>
<reference evidence="5" key="2">
    <citation type="submission" date="2021-04" db="EMBL/GenBank/DDBJ databases">
        <authorList>
            <person name="Gilroy R."/>
        </authorList>
    </citation>
    <scope>NUCLEOTIDE SEQUENCE</scope>
    <source>
        <strain evidence="5">ChiHjej13B12-752</strain>
    </source>
</reference>